<keyword evidence="2" id="KW-1185">Reference proteome</keyword>
<dbReference type="PANTHER" id="PTHR37981:SF1">
    <property type="entry name" value="SGNH HYDROLASE-TYPE ESTERASE DOMAIN-CONTAINING PROTEIN"/>
    <property type="match status" value="1"/>
</dbReference>
<dbReference type="AlphaFoldDB" id="A0A443HRG2"/>
<dbReference type="RefSeq" id="XP_028484073.1">
    <property type="nucleotide sequence ID" value="XM_028630819.1"/>
</dbReference>
<dbReference type="Gene3D" id="3.40.50.1110">
    <property type="entry name" value="SGNH hydrolase"/>
    <property type="match status" value="1"/>
</dbReference>
<dbReference type="GO" id="GO:0006629">
    <property type="term" value="P:lipid metabolic process"/>
    <property type="evidence" value="ECO:0007669"/>
    <property type="project" value="TreeGrafter"/>
</dbReference>
<proteinExistence type="predicted"/>
<evidence type="ECO:0000313" key="1">
    <source>
        <dbReference type="EMBL" id="RWQ94428.1"/>
    </source>
</evidence>
<dbReference type="GeneID" id="39600096"/>
<dbReference type="InterPro" id="IPR037460">
    <property type="entry name" value="SEST-like"/>
</dbReference>
<dbReference type="STRING" id="264951.A0A443HRG2"/>
<accession>A0A443HRG2</accession>
<dbReference type="Proteomes" id="UP000283841">
    <property type="component" value="Unassembled WGS sequence"/>
</dbReference>
<protein>
    <submittedName>
        <fullName evidence="1">Uncharacterized protein</fullName>
    </submittedName>
</protein>
<organism evidence="1 2">
    <name type="scientific">Byssochlamys spectabilis</name>
    <name type="common">Paecilomyces variotii</name>
    <dbReference type="NCBI Taxonomy" id="264951"/>
    <lineage>
        <taxon>Eukaryota</taxon>
        <taxon>Fungi</taxon>
        <taxon>Dikarya</taxon>
        <taxon>Ascomycota</taxon>
        <taxon>Pezizomycotina</taxon>
        <taxon>Eurotiomycetes</taxon>
        <taxon>Eurotiomycetidae</taxon>
        <taxon>Eurotiales</taxon>
        <taxon>Thermoascaceae</taxon>
        <taxon>Paecilomyces</taxon>
    </lineage>
</organism>
<dbReference type="GO" id="GO:0016788">
    <property type="term" value="F:hydrolase activity, acting on ester bonds"/>
    <property type="evidence" value="ECO:0007669"/>
    <property type="project" value="InterPro"/>
</dbReference>
<gene>
    <name evidence="1" type="ORF">C8Q69DRAFT_470158</name>
</gene>
<dbReference type="VEuPathDB" id="FungiDB:C8Q69DRAFT_470158"/>
<comment type="caution">
    <text evidence="1">The sequence shown here is derived from an EMBL/GenBank/DDBJ whole genome shotgun (WGS) entry which is preliminary data.</text>
</comment>
<dbReference type="EMBL" id="RCNU01000007">
    <property type="protein sequence ID" value="RWQ94428.1"/>
    <property type="molecule type" value="Genomic_DNA"/>
</dbReference>
<sequence>MNGLVMSLNSVIQAAVLDANNLVGRNVTRFVDVDPSFEGHRWCEPGVKEPDPSDTSTAFFLSSWPDVLEEDTISTWVWLLISVKAVVFTLVTRAQQLLPPLSSMSLQMTRIRYEKIACF</sequence>
<reference evidence="1 2" key="1">
    <citation type="journal article" date="2018" name="Front. Microbiol.">
        <title>Genomic and genetic insights into a cosmopolitan fungus, Paecilomyces variotii (Eurotiales).</title>
        <authorList>
            <person name="Urquhart A.S."/>
            <person name="Mondo S.J."/>
            <person name="Makela M.R."/>
            <person name="Hane J.K."/>
            <person name="Wiebenga A."/>
            <person name="He G."/>
            <person name="Mihaltcheva S."/>
            <person name="Pangilinan J."/>
            <person name="Lipzen A."/>
            <person name="Barry K."/>
            <person name="de Vries R.P."/>
            <person name="Grigoriev I.V."/>
            <person name="Idnurm A."/>
        </authorList>
    </citation>
    <scope>NUCLEOTIDE SEQUENCE [LARGE SCALE GENOMIC DNA]</scope>
    <source>
        <strain evidence="1 2">CBS 101075</strain>
    </source>
</reference>
<dbReference type="PANTHER" id="PTHR37981">
    <property type="entry name" value="LIPASE 2"/>
    <property type="match status" value="1"/>
</dbReference>
<dbReference type="InterPro" id="IPR036514">
    <property type="entry name" value="SGNH_hydro_sf"/>
</dbReference>
<evidence type="ECO:0000313" key="2">
    <source>
        <dbReference type="Proteomes" id="UP000283841"/>
    </source>
</evidence>
<name>A0A443HRG2_BYSSP</name>